<keyword evidence="4" id="KW-1185">Reference proteome</keyword>
<evidence type="ECO:0000313" key="3">
    <source>
        <dbReference type="EMBL" id="KAL3823927.1"/>
    </source>
</evidence>
<accession>A0ABD3SHZ1</accession>
<organism evidence="3 4">
    <name type="scientific">Cyclostephanos tholiformis</name>
    <dbReference type="NCBI Taxonomy" id="382380"/>
    <lineage>
        <taxon>Eukaryota</taxon>
        <taxon>Sar</taxon>
        <taxon>Stramenopiles</taxon>
        <taxon>Ochrophyta</taxon>
        <taxon>Bacillariophyta</taxon>
        <taxon>Coscinodiscophyceae</taxon>
        <taxon>Thalassiosirophycidae</taxon>
        <taxon>Stephanodiscales</taxon>
        <taxon>Stephanodiscaceae</taxon>
        <taxon>Cyclostephanos</taxon>
    </lineage>
</organism>
<dbReference type="AlphaFoldDB" id="A0ABD3SHZ1"/>
<gene>
    <name evidence="3" type="ORF">ACHAXA_007898</name>
</gene>
<dbReference type="Proteomes" id="UP001530377">
    <property type="component" value="Unassembled WGS sequence"/>
</dbReference>
<dbReference type="EMBL" id="JALLPB020000026">
    <property type="protein sequence ID" value="KAL3823927.1"/>
    <property type="molecule type" value="Genomic_DNA"/>
</dbReference>
<proteinExistence type="predicted"/>
<evidence type="ECO:0000313" key="4">
    <source>
        <dbReference type="Proteomes" id="UP001530377"/>
    </source>
</evidence>
<protein>
    <recommendedName>
        <fullName evidence="2">Selenocysteine-specific elongation factor C-terminal RIFT domain-containing protein</fullName>
    </recommendedName>
</protein>
<dbReference type="InterPro" id="IPR049394">
    <property type="entry name" value="eEFSec_C"/>
</dbReference>
<dbReference type="Pfam" id="PF21131">
    <property type="entry name" value="eEFSec_4th"/>
    <property type="match status" value="1"/>
</dbReference>
<comment type="caution">
    <text evidence="3">The sequence shown here is derived from an EMBL/GenBank/DDBJ whole genome shotgun (WGS) entry which is preliminary data.</text>
</comment>
<feature type="region of interest" description="Disordered" evidence="1">
    <location>
        <begin position="58"/>
        <end position="102"/>
    </location>
</feature>
<evidence type="ECO:0000259" key="2">
    <source>
        <dbReference type="Pfam" id="PF21131"/>
    </source>
</evidence>
<evidence type="ECO:0000256" key="1">
    <source>
        <dbReference type="SAM" id="MobiDB-lite"/>
    </source>
</evidence>
<name>A0ABD3SHZ1_9STRA</name>
<feature type="domain" description="Selenocysteine-specific elongation factor C-terminal RIFT" evidence="2">
    <location>
        <begin position="1"/>
        <end position="38"/>
    </location>
</feature>
<sequence length="190" mass="20671">MTQFVGLLVETDNGDVGSIQSSFGTSGKFRVNFPGGVDINEGDPLYLRFKRYANDPKKAIHQDGTLPPARSGTIIDPPLKKKKNKNSQHGSQQTATRRKDDAKQKISFGDILNLKGEILENGKHTIAIVSGLFSMEDDISKHKGRSVLTVSTKEEGTVHGSFGKMGKCKVFFNEGISADIGSKVKMLGPY</sequence>
<reference evidence="3 4" key="1">
    <citation type="submission" date="2024-10" db="EMBL/GenBank/DDBJ databases">
        <title>Updated reference genomes for cyclostephanoid diatoms.</title>
        <authorList>
            <person name="Roberts W.R."/>
            <person name="Alverson A.J."/>
        </authorList>
    </citation>
    <scope>NUCLEOTIDE SEQUENCE [LARGE SCALE GENOMIC DNA]</scope>
    <source>
        <strain evidence="3 4">AJA228-03</strain>
    </source>
</reference>